<evidence type="ECO:0000313" key="1">
    <source>
        <dbReference type="EMBL" id="CAG9336083.1"/>
    </source>
</evidence>
<name>A0AAU9KAL3_9CILI</name>
<protein>
    <submittedName>
        <fullName evidence="1">Uncharacterized protein</fullName>
    </submittedName>
</protein>
<comment type="caution">
    <text evidence="1">The sequence shown here is derived from an EMBL/GenBank/DDBJ whole genome shotgun (WGS) entry which is preliminary data.</text>
</comment>
<proteinExistence type="predicted"/>
<reference evidence="1" key="1">
    <citation type="submission" date="2021-09" db="EMBL/GenBank/DDBJ databases">
        <authorList>
            <consortium name="AG Swart"/>
            <person name="Singh M."/>
            <person name="Singh A."/>
            <person name="Seah K."/>
            <person name="Emmerich C."/>
        </authorList>
    </citation>
    <scope>NUCLEOTIDE SEQUENCE</scope>
    <source>
        <strain evidence="1">ATCC30299</strain>
    </source>
</reference>
<dbReference type="Proteomes" id="UP001162131">
    <property type="component" value="Unassembled WGS sequence"/>
</dbReference>
<dbReference type="EMBL" id="CAJZBQ010000063">
    <property type="protein sequence ID" value="CAG9336083.1"/>
    <property type="molecule type" value="Genomic_DNA"/>
</dbReference>
<gene>
    <name evidence="1" type="ORF">BSTOLATCC_MIC65388</name>
</gene>
<keyword evidence="2" id="KW-1185">Reference proteome</keyword>
<dbReference type="AlphaFoldDB" id="A0AAU9KAL3"/>
<organism evidence="1 2">
    <name type="scientific">Blepharisma stoltei</name>
    <dbReference type="NCBI Taxonomy" id="1481888"/>
    <lineage>
        <taxon>Eukaryota</taxon>
        <taxon>Sar</taxon>
        <taxon>Alveolata</taxon>
        <taxon>Ciliophora</taxon>
        <taxon>Postciliodesmatophora</taxon>
        <taxon>Heterotrichea</taxon>
        <taxon>Heterotrichida</taxon>
        <taxon>Blepharismidae</taxon>
        <taxon>Blepharisma</taxon>
    </lineage>
</organism>
<evidence type="ECO:0000313" key="2">
    <source>
        <dbReference type="Proteomes" id="UP001162131"/>
    </source>
</evidence>
<sequence length="74" mass="8827">MMPLEFSVIFDENSRFHIFIWESTLSGEFIPTVQSSKGLLCCVGVLSPRLILRSAIYHRWWRLWTSWHLKVSTW</sequence>
<accession>A0AAU9KAL3</accession>